<comment type="pathway">
    <text evidence="2">Glycolipid biosynthesis; glycosylphosphatidylinositol-anchor biosynthesis.</text>
</comment>
<evidence type="ECO:0000256" key="7">
    <source>
        <dbReference type="ARBA" id="ARBA00022824"/>
    </source>
</evidence>
<dbReference type="EMBL" id="AZHE01000002">
    <property type="protein sequence ID" value="KHO00648.1"/>
    <property type="molecule type" value="Genomic_DNA"/>
</dbReference>
<dbReference type="InterPro" id="IPR037675">
    <property type="entry name" value="PIG-O_N"/>
</dbReference>
<feature type="transmembrane region" description="Helical" evidence="12">
    <location>
        <begin position="619"/>
        <end position="638"/>
    </location>
</feature>
<accession>A0A0B2X4G6</accession>
<feature type="transmembrane region" description="Helical" evidence="12">
    <location>
        <begin position="88"/>
        <end position="109"/>
    </location>
</feature>
<evidence type="ECO:0000256" key="3">
    <source>
        <dbReference type="ARBA" id="ARBA00008695"/>
    </source>
</evidence>
<keyword evidence="6 12" id="KW-0812">Transmembrane</keyword>
<evidence type="ECO:0000313" key="14">
    <source>
        <dbReference type="Proteomes" id="UP000030816"/>
    </source>
</evidence>
<feature type="compositionally biased region" description="Pro residues" evidence="11">
    <location>
        <begin position="16"/>
        <end position="29"/>
    </location>
</feature>
<comment type="similarity">
    <text evidence="3">Belongs to the PIGG/PIGN/PIGO family. PIGO subfamily.</text>
</comment>
<dbReference type="InterPro" id="IPR017850">
    <property type="entry name" value="Alkaline_phosphatase_core_sf"/>
</dbReference>
<reference evidence="13 14" key="1">
    <citation type="journal article" date="2014" name="Proc. Natl. Acad. Sci. U.S.A.">
        <title>Trajectory and genomic determinants of fungal-pathogen speciation and host adaptation.</title>
        <authorList>
            <person name="Hu X."/>
            <person name="Xiao G."/>
            <person name="Zheng P."/>
            <person name="Shang Y."/>
            <person name="Su Y."/>
            <person name="Zhang X."/>
            <person name="Liu X."/>
            <person name="Zhan S."/>
            <person name="St Leger R.J."/>
            <person name="Wang C."/>
        </authorList>
    </citation>
    <scope>NUCLEOTIDE SEQUENCE [LARGE SCALE GENOMIC DNA]</scope>
    <source>
        <strain evidence="13 14">ARSEF 1941</strain>
    </source>
</reference>
<evidence type="ECO:0000256" key="8">
    <source>
        <dbReference type="ARBA" id="ARBA00022989"/>
    </source>
</evidence>
<dbReference type="GeneID" id="63735881"/>
<keyword evidence="9 12" id="KW-0472">Membrane</keyword>
<feature type="region of interest" description="Disordered" evidence="11">
    <location>
        <begin position="1"/>
        <end position="34"/>
    </location>
</feature>
<dbReference type="GO" id="GO:0005789">
    <property type="term" value="C:endoplasmic reticulum membrane"/>
    <property type="evidence" value="ECO:0007669"/>
    <property type="project" value="UniProtKB-SubCell"/>
</dbReference>
<organism evidence="13 14">
    <name type="scientific">Metarhizium album (strain ARSEF 1941)</name>
    <dbReference type="NCBI Taxonomy" id="1081103"/>
    <lineage>
        <taxon>Eukaryota</taxon>
        <taxon>Fungi</taxon>
        <taxon>Dikarya</taxon>
        <taxon>Ascomycota</taxon>
        <taxon>Pezizomycotina</taxon>
        <taxon>Sordariomycetes</taxon>
        <taxon>Hypocreomycetidae</taxon>
        <taxon>Hypocreales</taxon>
        <taxon>Clavicipitaceae</taxon>
        <taxon>Metarhizium</taxon>
    </lineage>
</organism>
<dbReference type="UniPathway" id="UPA00196"/>
<feature type="transmembrane region" description="Helical" evidence="12">
    <location>
        <begin position="678"/>
        <end position="697"/>
    </location>
</feature>
<dbReference type="GO" id="GO:0051377">
    <property type="term" value="F:mannose-ethanolamine phosphotransferase activity"/>
    <property type="evidence" value="ECO:0007669"/>
    <property type="project" value="InterPro"/>
</dbReference>
<dbReference type="SUPFAM" id="SSF53649">
    <property type="entry name" value="Alkaline phosphatase-like"/>
    <property type="match status" value="1"/>
</dbReference>
<dbReference type="AlphaFoldDB" id="A0A0B2X4G6"/>
<feature type="transmembrane region" description="Helical" evidence="12">
    <location>
        <begin position="1009"/>
        <end position="1027"/>
    </location>
</feature>
<comment type="subcellular location">
    <subcellularLocation>
        <location evidence="1">Endoplasmic reticulum membrane</location>
        <topology evidence="1">Multi-pass membrane protein</topology>
    </subcellularLocation>
</comment>
<sequence>MPQRSSKARSTATPQSPAPSPSAPQPPQPQTEYEAIAEQWARAKRIQEANDAEAEALGQPSRREAARALQRRRELLNELRQKSYEKRWWWTVAFWMWLLMVHAVGIWLFTSGFLLTRLVLEDKSSCTIPPIESKLAPLDIGQGCWHPKTFDRAVVVVIDALRYDFTVPEDPAKQQEFHNAFPFLYETAVKSPRNAFLRPFIADPPTTTLQRLKGLTTGTLPTFIDAGSNFAGSAIDEDNILMQLKNAGKKIAHLGDDTWWDLFPGYFEPNISKAYPSFNVPDLHTVDNGVIGNIFPLMEPDKKGHWDFLIGHCLGVDHAGHRFGPNHKQMNDKLRQMDSFIRDLAALIDHDTLLVVMGDHGMDAKGDHGGESDDEVEAALWMYSKAPIFGRTLPEHATPPATAKIRPVNQIDLVPTLSLLLGIPIPYNNLGRPIEEAFAGPKGNDWVNLAAVSRMASAGIERYQKSYFSARGISLNTEADSPAALWTAATSMPADSHRDTYNAFTRFQGETLSVCKDLWARFDVPRMISGVTVAAIGVVLLVLYASRTEEDEFVVMNDVELDLAEGKLEAMDVKGEAEPHVDQFYHKNMLCGLWDTRFLFIVGTLIAASVYRQQAVDRSATLVMILMTAAVGSSLHESGKTIMNLLPKTLWGWLSVVFTLSHSVGFASNSYTIWEDQILLFFVATFGLTSAVCAFRVESKVDRTMAIYHSAVFILLGRLASYSKLCREEQMPFCVSTYYASGTSTVSPWQLIIPFAVFVALPSIIKSFLTPTRSYEGLAPAWIGYVFRVGLFMSAIYWTIDAVNNGHWLAGKLSEGTLENVGVYLAQTILALALVAGTTAFIWAPPNVSIVSKASRTGQARVAILGYGNALASRYLLLPINILAACLLLTKPMGSGALALMMWQVLSLAEIIDLNNLKNETIGPVMLAILGNFYYFKTGHQAVLSSIQWDSAFIPLLTIRYPWTPIVVTLNTFGGQILAAVCVPLLAMWKVGPKQKGVLETVTRSLGVFIAYYAVEALTTMSWAGWLRRHLMLYRVFCPRYMMAAVLLVVLDLVVLLVTLPGLRSNTLSVSEVFGWTD</sequence>
<keyword evidence="4" id="KW-0337">GPI-anchor biosynthesis</keyword>
<comment type="caution">
    <text evidence="13">The sequence shown here is derived from an EMBL/GenBank/DDBJ whole genome shotgun (WGS) entry which is preliminary data.</text>
</comment>
<feature type="transmembrane region" description="Helical" evidence="12">
    <location>
        <begin position="749"/>
        <end position="769"/>
    </location>
</feature>
<protein>
    <submittedName>
        <fullName evidence="13">Phosphoethanolamine transferase class O</fullName>
    </submittedName>
</protein>
<dbReference type="GO" id="GO:0006506">
    <property type="term" value="P:GPI anchor biosynthetic process"/>
    <property type="evidence" value="ECO:0007669"/>
    <property type="project" value="UniProtKB-UniPathway"/>
</dbReference>
<keyword evidence="7" id="KW-0256">Endoplasmic reticulum</keyword>
<dbReference type="STRING" id="1081103.A0A0B2X4G6"/>
<evidence type="ECO:0000256" key="6">
    <source>
        <dbReference type="ARBA" id="ARBA00022692"/>
    </source>
</evidence>
<evidence type="ECO:0000256" key="10">
    <source>
        <dbReference type="ARBA" id="ARBA00023180"/>
    </source>
</evidence>
<feature type="transmembrane region" description="Helical" evidence="12">
    <location>
        <begin position="966"/>
        <end position="989"/>
    </location>
</feature>
<feature type="transmembrane region" description="Helical" evidence="12">
    <location>
        <begin position="650"/>
        <end position="672"/>
    </location>
</feature>
<dbReference type="CDD" id="cd16023">
    <property type="entry name" value="GPI_EPT_3"/>
    <property type="match status" value="1"/>
</dbReference>
<gene>
    <name evidence="13" type="ORF">MAM_01426</name>
</gene>
<evidence type="ECO:0000256" key="4">
    <source>
        <dbReference type="ARBA" id="ARBA00022502"/>
    </source>
</evidence>
<dbReference type="Pfam" id="PF01663">
    <property type="entry name" value="Phosphodiest"/>
    <property type="match status" value="1"/>
</dbReference>
<evidence type="ECO:0000256" key="2">
    <source>
        <dbReference type="ARBA" id="ARBA00004687"/>
    </source>
</evidence>
<dbReference type="InterPro" id="IPR002591">
    <property type="entry name" value="Phosphodiest/P_Trfase"/>
</dbReference>
<dbReference type="OrthoDB" id="272139at2759"/>
<feature type="transmembrane region" description="Helical" evidence="12">
    <location>
        <begin position="864"/>
        <end position="890"/>
    </location>
</feature>
<evidence type="ECO:0000256" key="9">
    <source>
        <dbReference type="ARBA" id="ARBA00023136"/>
    </source>
</evidence>
<evidence type="ECO:0000256" key="1">
    <source>
        <dbReference type="ARBA" id="ARBA00004477"/>
    </source>
</evidence>
<keyword evidence="10" id="KW-0325">Glycoprotein</keyword>
<dbReference type="PANTHER" id="PTHR23071">
    <property type="entry name" value="PHOSPHATIDYLINOSITOL GLYCAN"/>
    <property type="match status" value="1"/>
</dbReference>
<feature type="transmembrane region" description="Helical" evidence="12">
    <location>
        <begin position="1039"/>
        <end position="1060"/>
    </location>
</feature>
<dbReference type="PANTHER" id="PTHR23071:SF1">
    <property type="entry name" value="GPI ETHANOLAMINE PHOSPHATE TRANSFERASE 3"/>
    <property type="match status" value="1"/>
</dbReference>
<keyword evidence="8 12" id="KW-1133">Transmembrane helix</keyword>
<dbReference type="InterPro" id="IPR039524">
    <property type="entry name" value="PIGO/GPI13"/>
</dbReference>
<dbReference type="Gene3D" id="3.40.720.10">
    <property type="entry name" value="Alkaline Phosphatase, subunit A"/>
    <property type="match status" value="1"/>
</dbReference>
<dbReference type="RefSeq" id="XP_040681713.1">
    <property type="nucleotide sequence ID" value="XM_040820225.1"/>
</dbReference>
<evidence type="ECO:0000256" key="12">
    <source>
        <dbReference type="SAM" id="Phobius"/>
    </source>
</evidence>
<feature type="transmembrane region" description="Helical" evidence="12">
    <location>
        <begin position="820"/>
        <end position="843"/>
    </location>
</feature>
<dbReference type="HOGENOM" id="CLU_004298_1_0_1"/>
<name>A0A0B2X4G6_METAS</name>
<evidence type="ECO:0000256" key="11">
    <source>
        <dbReference type="SAM" id="MobiDB-lite"/>
    </source>
</evidence>
<evidence type="ECO:0000313" key="13">
    <source>
        <dbReference type="EMBL" id="KHO00648.1"/>
    </source>
</evidence>
<feature type="transmembrane region" description="Helical" evidence="12">
    <location>
        <begin position="706"/>
        <end position="723"/>
    </location>
</feature>
<proteinExistence type="inferred from homology"/>
<dbReference type="Proteomes" id="UP000030816">
    <property type="component" value="Unassembled WGS sequence"/>
</dbReference>
<evidence type="ECO:0000256" key="5">
    <source>
        <dbReference type="ARBA" id="ARBA00022679"/>
    </source>
</evidence>
<keyword evidence="5 13" id="KW-0808">Transferase</keyword>
<feature type="transmembrane region" description="Helical" evidence="12">
    <location>
        <begin position="527"/>
        <end position="546"/>
    </location>
</feature>
<feature type="transmembrane region" description="Helical" evidence="12">
    <location>
        <begin position="781"/>
        <end position="800"/>
    </location>
</feature>
<keyword evidence="14" id="KW-1185">Reference proteome</keyword>